<comment type="caution">
    <text evidence="1">The sequence shown here is derived from an EMBL/GenBank/DDBJ whole genome shotgun (WGS) entry which is preliminary data.</text>
</comment>
<dbReference type="Proteomes" id="UP001161017">
    <property type="component" value="Unassembled WGS sequence"/>
</dbReference>
<gene>
    <name evidence="1" type="ORF">OHK93_003353</name>
</gene>
<dbReference type="EMBL" id="JAPUFD010000017">
    <property type="protein sequence ID" value="MDI1492141.1"/>
    <property type="molecule type" value="Genomic_DNA"/>
</dbReference>
<accession>A0AA43QT28</accession>
<evidence type="ECO:0000313" key="1">
    <source>
        <dbReference type="EMBL" id="MDI1492141.1"/>
    </source>
</evidence>
<reference evidence="1" key="1">
    <citation type="journal article" date="2023" name="Genome Biol. Evol.">
        <title>First Whole Genome Sequence and Flow Cytometry Genome Size Data for the Lichen-Forming Fungus Ramalina farinacea (Ascomycota).</title>
        <authorList>
            <person name="Llewellyn T."/>
            <person name="Mian S."/>
            <person name="Hill R."/>
            <person name="Leitch I.J."/>
            <person name="Gaya E."/>
        </authorList>
    </citation>
    <scope>NUCLEOTIDE SEQUENCE</scope>
    <source>
        <strain evidence="1">LIQ254RAFAR</strain>
    </source>
</reference>
<protein>
    <submittedName>
        <fullName evidence="1">Uncharacterized protein</fullName>
    </submittedName>
</protein>
<sequence>MSPTDEDYTILIEADQHDQWEAALETISGLLPQPTNVRIEIISPLAHVDFFPTRLDQEFKEAWDISLRAQIIKALGSGAEWQSLTVLNRGRSREESCPTVTIAITPLANDDWQSDIDSTIYQLLESWTNPRVHPKAD</sequence>
<proteinExistence type="predicted"/>
<name>A0AA43QT28_9LECA</name>
<keyword evidence="2" id="KW-1185">Reference proteome</keyword>
<organism evidence="1 2">
    <name type="scientific">Ramalina farinacea</name>
    <dbReference type="NCBI Taxonomy" id="258253"/>
    <lineage>
        <taxon>Eukaryota</taxon>
        <taxon>Fungi</taxon>
        <taxon>Dikarya</taxon>
        <taxon>Ascomycota</taxon>
        <taxon>Pezizomycotina</taxon>
        <taxon>Lecanoromycetes</taxon>
        <taxon>OSLEUM clade</taxon>
        <taxon>Lecanoromycetidae</taxon>
        <taxon>Lecanorales</taxon>
        <taxon>Lecanorineae</taxon>
        <taxon>Ramalinaceae</taxon>
        <taxon>Ramalina</taxon>
    </lineage>
</organism>
<dbReference type="AlphaFoldDB" id="A0AA43QT28"/>
<evidence type="ECO:0000313" key="2">
    <source>
        <dbReference type="Proteomes" id="UP001161017"/>
    </source>
</evidence>